<evidence type="ECO:0000313" key="1">
    <source>
        <dbReference type="EMBL" id="MDD9205633.1"/>
    </source>
</evidence>
<organism evidence="1 2">
    <name type="scientific">Georgenia halotolerans</name>
    <dbReference type="NCBI Taxonomy" id="3028317"/>
    <lineage>
        <taxon>Bacteria</taxon>
        <taxon>Bacillati</taxon>
        <taxon>Actinomycetota</taxon>
        <taxon>Actinomycetes</taxon>
        <taxon>Micrococcales</taxon>
        <taxon>Bogoriellaceae</taxon>
        <taxon>Georgenia</taxon>
    </lineage>
</organism>
<reference evidence="1" key="1">
    <citation type="submission" date="2023-02" db="EMBL/GenBank/DDBJ databases">
        <title>Georgenia sp.10Sc9-8, isolated from a soil sample collected from the Taklamakan desert.</title>
        <authorList>
            <person name="Liu S."/>
        </authorList>
    </citation>
    <scope>NUCLEOTIDE SEQUENCE</scope>
    <source>
        <strain evidence="1">10Sc9-8</strain>
    </source>
</reference>
<evidence type="ECO:0008006" key="3">
    <source>
        <dbReference type="Google" id="ProtNLM"/>
    </source>
</evidence>
<gene>
    <name evidence="1" type="ORF">PU560_04010</name>
</gene>
<sequence length="62" mass="6867">GDWDGDGEDTFAVRRGFTYHVKNSLTGGEADLVLNYGRTDDEVYVGDWDGDTIDTLGVRRTP</sequence>
<comment type="caution">
    <text evidence="1">The sequence shown here is derived from an EMBL/GenBank/DDBJ whole genome shotgun (WGS) entry which is preliminary data.</text>
</comment>
<accession>A0ABT5TVB8</accession>
<keyword evidence="2" id="KW-1185">Reference proteome</keyword>
<feature type="non-terminal residue" evidence="1">
    <location>
        <position position="1"/>
    </location>
</feature>
<dbReference type="Proteomes" id="UP001165561">
    <property type="component" value="Unassembled WGS sequence"/>
</dbReference>
<evidence type="ECO:0000313" key="2">
    <source>
        <dbReference type="Proteomes" id="UP001165561"/>
    </source>
</evidence>
<proteinExistence type="predicted"/>
<protein>
    <recommendedName>
        <fullName evidence="3">VCBS repeat-containing protein</fullName>
    </recommendedName>
</protein>
<dbReference type="EMBL" id="JARACI010000586">
    <property type="protein sequence ID" value="MDD9205633.1"/>
    <property type="molecule type" value="Genomic_DNA"/>
</dbReference>
<name>A0ABT5TVB8_9MICO</name>